<evidence type="ECO:0000256" key="4">
    <source>
        <dbReference type="ARBA" id="ARBA00015486"/>
    </source>
</evidence>
<dbReference type="EMBL" id="WXWW01000274">
    <property type="protein sequence ID" value="NAW67331.1"/>
    <property type="molecule type" value="Genomic_DNA"/>
</dbReference>
<dbReference type="InterPro" id="IPR003200">
    <property type="entry name" value="Nict_dMeBzImd_PRibTrfase"/>
</dbReference>
<dbReference type="GO" id="GO:0008939">
    <property type="term" value="F:nicotinate-nucleotide-dimethylbenzimidazole phosphoribosyltransferase activity"/>
    <property type="evidence" value="ECO:0007669"/>
    <property type="project" value="UniProtKB-UniRule"/>
</dbReference>
<dbReference type="Gene3D" id="3.40.50.10210">
    <property type="match status" value="1"/>
</dbReference>
<evidence type="ECO:0000256" key="3">
    <source>
        <dbReference type="ARBA" id="ARBA00011991"/>
    </source>
</evidence>
<comment type="pathway">
    <text evidence="1 10">Nucleoside biosynthesis; alpha-ribazole biosynthesis; alpha-ribazole from 5,6-dimethylbenzimidazole: step 1/2.</text>
</comment>
<dbReference type="AlphaFoldDB" id="A0A7X4WEP9"/>
<feature type="active site" description="Proton acceptor" evidence="10">
    <location>
        <position position="314"/>
    </location>
</feature>
<dbReference type="SUPFAM" id="SSF52733">
    <property type="entry name" value="Nicotinate mononucleotide:5,6-dimethylbenzimidazole phosphoribosyltransferase (CobT)"/>
    <property type="match status" value="1"/>
</dbReference>
<evidence type="ECO:0000313" key="11">
    <source>
        <dbReference type="EMBL" id="NAW67331.1"/>
    </source>
</evidence>
<comment type="catalytic activity">
    <reaction evidence="9 10">
        <text>5,6-dimethylbenzimidazole + nicotinate beta-D-ribonucleotide = alpha-ribazole 5'-phosphate + nicotinate + H(+)</text>
        <dbReference type="Rhea" id="RHEA:11196"/>
        <dbReference type="ChEBI" id="CHEBI:15378"/>
        <dbReference type="ChEBI" id="CHEBI:15890"/>
        <dbReference type="ChEBI" id="CHEBI:32544"/>
        <dbReference type="ChEBI" id="CHEBI:57502"/>
        <dbReference type="ChEBI" id="CHEBI:57918"/>
        <dbReference type="EC" id="2.4.2.21"/>
    </reaction>
</comment>
<organism evidence="11 12">
    <name type="scientific">Photobacterium halotolerans</name>
    <dbReference type="NCBI Taxonomy" id="265726"/>
    <lineage>
        <taxon>Bacteria</taxon>
        <taxon>Pseudomonadati</taxon>
        <taxon>Pseudomonadota</taxon>
        <taxon>Gammaproteobacteria</taxon>
        <taxon>Vibrionales</taxon>
        <taxon>Vibrionaceae</taxon>
        <taxon>Photobacterium</taxon>
    </lineage>
</organism>
<evidence type="ECO:0000256" key="9">
    <source>
        <dbReference type="ARBA" id="ARBA00047340"/>
    </source>
</evidence>
<evidence type="ECO:0000256" key="7">
    <source>
        <dbReference type="ARBA" id="ARBA00022679"/>
    </source>
</evidence>
<dbReference type="InterPro" id="IPR017846">
    <property type="entry name" value="Nict_dMeBzImd_PRibTrfase_bact"/>
</dbReference>
<keyword evidence="6 10" id="KW-0328">Glycosyltransferase</keyword>
<sequence length="345" mass="36282">MLDNRHASAIQERIDNKTKPLGALGQLETTAHQLALLQSQGQKEAVTQITLTQPTMLLFAGDHGIAKEGVSIAPSEVTQQMVLNFLAGGAAINQFCRINNIDLKVIDCGILLPVETDNPDFIVQRLGAGTHNLAQKAAMSQQQVAEGLELGSAIAKQTIAAGCNLLMFGEMGIANTSSSSALLSALSVTDAAYCVGKGTGISDAQLGNKISLIRQGVARYNESGEPGPLRALAELGGFEIVQMVGAFLAASDQRVPVLVDGFIVSIAAYIATLLKPEARDVMIFAHRSEEQGHQKVLALLEAQPMLDLGLRLGEGTGAALAYPLLRASAEFYNNMASFADAGVTV</sequence>
<proteinExistence type="inferred from homology"/>
<dbReference type="HAMAP" id="MF_00230">
    <property type="entry name" value="CobT"/>
    <property type="match status" value="1"/>
</dbReference>
<evidence type="ECO:0000256" key="8">
    <source>
        <dbReference type="ARBA" id="ARBA00030686"/>
    </source>
</evidence>
<dbReference type="InterPro" id="IPR036087">
    <property type="entry name" value="Nict_dMeBzImd_PRibTrfase_sf"/>
</dbReference>
<dbReference type="InterPro" id="IPR023195">
    <property type="entry name" value="Nict_dMeBzImd_PRibTrfase_N"/>
</dbReference>
<evidence type="ECO:0000256" key="1">
    <source>
        <dbReference type="ARBA" id="ARBA00005049"/>
    </source>
</evidence>
<keyword evidence="5 10" id="KW-0169">Cobalamin biosynthesis</keyword>
<dbReference type="NCBIfam" id="TIGR03160">
    <property type="entry name" value="cobT_DBIPRT"/>
    <property type="match status" value="1"/>
</dbReference>
<dbReference type="EC" id="2.4.2.21" evidence="3 10"/>
<name>A0A7X4WEP9_9GAMM</name>
<dbReference type="FunFam" id="3.40.50.10210:FF:000001">
    <property type="entry name" value="Nicotinate-nucleotide--dimethylbenzimidazole phosphoribosyltransferase"/>
    <property type="match status" value="1"/>
</dbReference>
<dbReference type="PANTHER" id="PTHR43463:SF1">
    <property type="entry name" value="NICOTINATE-NUCLEOTIDE--DIMETHYLBENZIMIDAZOLE PHOSPHORIBOSYLTRANSFERASE"/>
    <property type="match status" value="1"/>
</dbReference>
<dbReference type="NCBIfam" id="NF000996">
    <property type="entry name" value="PRK00105.1"/>
    <property type="match status" value="1"/>
</dbReference>
<dbReference type="GO" id="GO:0009236">
    <property type="term" value="P:cobalamin biosynthetic process"/>
    <property type="evidence" value="ECO:0007669"/>
    <property type="project" value="UniProtKB-UniRule"/>
</dbReference>
<evidence type="ECO:0000256" key="10">
    <source>
        <dbReference type="HAMAP-Rule" id="MF_00230"/>
    </source>
</evidence>
<dbReference type="Proteomes" id="UP000465712">
    <property type="component" value="Unassembled WGS sequence"/>
</dbReference>
<reference evidence="11 12" key="1">
    <citation type="submission" date="2017-05" db="EMBL/GenBank/DDBJ databases">
        <title>High clonality and local adaptation shapes Vibrionaceae linages within an endangered oasis.</title>
        <authorList>
            <person name="Vazquez-Rosas-Landa M."/>
        </authorList>
    </citation>
    <scope>NUCLEOTIDE SEQUENCE [LARGE SCALE GENOMIC DNA]</scope>
    <source>
        <strain evidence="11 12">P46_P4S1P180</strain>
    </source>
</reference>
<dbReference type="Gene3D" id="1.10.1610.10">
    <property type="match status" value="1"/>
</dbReference>
<dbReference type="PANTHER" id="PTHR43463">
    <property type="entry name" value="NICOTINATE-NUCLEOTIDE--DIMETHYLBENZIMIDAZOLE PHOSPHORIBOSYLTRANSFERASE"/>
    <property type="match status" value="1"/>
</dbReference>
<dbReference type="CDD" id="cd02439">
    <property type="entry name" value="DMB-PRT_CobT"/>
    <property type="match status" value="1"/>
</dbReference>
<gene>
    <name evidence="10 11" type="primary">cobT</name>
    <name evidence="11" type="ORF">CAG72_19225</name>
</gene>
<accession>A0A7X4WEP9</accession>
<evidence type="ECO:0000313" key="12">
    <source>
        <dbReference type="Proteomes" id="UP000465712"/>
    </source>
</evidence>
<dbReference type="OrthoDB" id="9781491at2"/>
<comment type="caution">
    <text evidence="11">The sequence shown here is derived from an EMBL/GenBank/DDBJ whole genome shotgun (WGS) entry which is preliminary data.</text>
</comment>
<evidence type="ECO:0000256" key="2">
    <source>
        <dbReference type="ARBA" id="ARBA00007110"/>
    </source>
</evidence>
<dbReference type="Pfam" id="PF02277">
    <property type="entry name" value="DBI_PRT"/>
    <property type="match status" value="1"/>
</dbReference>
<keyword evidence="7 10" id="KW-0808">Transferase</keyword>
<dbReference type="UniPathway" id="UPA00061">
    <property type="reaction ID" value="UER00516"/>
</dbReference>
<protein>
    <recommendedName>
        <fullName evidence="4 10">Nicotinate-nucleotide--dimethylbenzimidazole phosphoribosyltransferase</fullName>
        <shortName evidence="10">NN:DBI PRT</shortName>
        <ecNumber evidence="3 10">2.4.2.21</ecNumber>
    </recommendedName>
    <alternativeName>
        <fullName evidence="8 10">N(1)-alpha-phosphoribosyltransferase</fullName>
    </alternativeName>
</protein>
<comment type="similarity">
    <text evidence="2 10">Belongs to the CobT family.</text>
</comment>
<dbReference type="RefSeq" id="WP_161446655.1">
    <property type="nucleotide sequence ID" value="NZ_WXWU01000076.1"/>
</dbReference>
<evidence type="ECO:0000256" key="6">
    <source>
        <dbReference type="ARBA" id="ARBA00022676"/>
    </source>
</evidence>
<comment type="function">
    <text evidence="10">Catalyzes the synthesis of alpha-ribazole-5'-phosphate from nicotinate mononucleotide (NAMN) and 5,6-dimethylbenzimidazole (DMB).</text>
</comment>
<evidence type="ECO:0000256" key="5">
    <source>
        <dbReference type="ARBA" id="ARBA00022573"/>
    </source>
</evidence>